<dbReference type="Proteomes" id="UP000823561">
    <property type="component" value="Chromosome 8"/>
</dbReference>
<keyword evidence="6" id="KW-0631">Potassium channel</keyword>
<organism evidence="16 17">
    <name type="scientific">Alosa alosa</name>
    <name type="common">allis shad</name>
    <dbReference type="NCBI Taxonomy" id="278164"/>
    <lineage>
        <taxon>Eukaryota</taxon>
        <taxon>Metazoa</taxon>
        <taxon>Chordata</taxon>
        <taxon>Craniata</taxon>
        <taxon>Vertebrata</taxon>
        <taxon>Euteleostomi</taxon>
        <taxon>Actinopterygii</taxon>
        <taxon>Neopterygii</taxon>
        <taxon>Teleostei</taxon>
        <taxon>Clupei</taxon>
        <taxon>Clupeiformes</taxon>
        <taxon>Clupeoidei</taxon>
        <taxon>Clupeidae</taxon>
        <taxon>Alosa</taxon>
    </lineage>
</organism>
<comment type="similarity">
    <text evidence="2 12">Belongs to the two pore domain potassium channel (TC 1.A.1.8) family.</text>
</comment>
<keyword evidence="3 12" id="KW-0813">Transport</keyword>
<name>A0AAV6GP82_9TELE</name>
<feature type="transmembrane region" description="Helical" evidence="14">
    <location>
        <begin position="116"/>
        <end position="137"/>
    </location>
</feature>
<feature type="region of interest" description="Disordered" evidence="13">
    <location>
        <begin position="400"/>
        <end position="486"/>
    </location>
</feature>
<feature type="compositionally biased region" description="Low complexity" evidence="13">
    <location>
        <begin position="408"/>
        <end position="421"/>
    </location>
</feature>
<evidence type="ECO:0000256" key="1">
    <source>
        <dbReference type="ARBA" id="ARBA00004141"/>
    </source>
</evidence>
<evidence type="ECO:0000256" key="11">
    <source>
        <dbReference type="ARBA" id="ARBA00023303"/>
    </source>
</evidence>
<evidence type="ECO:0000256" key="13">
    <source>
        <dbReference type="SAM" id="MobiDB-lite"/>
    </source>
</evidence>
<feature type="domain" description="Potassium channel" evidence="15">
    <location>
        <begin position="166"/>
        <end position="243"/>
    </location>
</feature>
<dbReference type="EMBL" id="JADWDJ010000008">
    <property type="protein sequence ID" value="KAG5276705.1"/>
    <property type="molecule type" value="Genomic_DNA"/>
</dbReference>
<evidence type="ECO:0000256" key="2">
    <source>
        <dbReference type="ARBA" id="ARBA00006666"/>
    </source>
</evidence>
<keyword evidence="9 12" id="KW-0406">Ion transport</keyword>
<feature type="transmembrane region" description="Helical" evidence="14">
    <location>
        <begin position="7"/>
        <end position="26"/>
    </location>
</feature>
<dbReference type="SUPFAM" id="SSF81324">
    <property type="entry name" value="Voltage-gated potassium channels"/>
    <property type="match status" value="2"/>
</dbReference>
<dbReference type="GO" id="GO:0022841">
    <property type="term" value="F:potassium ion leak channel activity"/>
    <property type="evidence" value="ECO:0007669"/>
    <property type="project" value="TreeGrafter"/>
</dbReference>
<keyword evidence="10 14" id="KW-0472">Membrane</keyword>
<keyword evidence="4" id="KW-0633">Potassium transport</keyword>
<dbReference type="Gene3D" id="1.10.287.70">
    <property type="match status" value="1"/>
</dbReference>
<feature type="domain" description="Potassium channel" evidence="15">
    <location>
        <begin position="77"/>
        <end position="137"/>
    </location>
</feature>
<evidence type="ECO:0000256" key="9">
    <source>
        <dbReference type="ARBA" id="ARBA00023065"/>
    </source>
</evidence>
<evidence type="ECO:0000259" key="15">
    <source>
        <dbReference type="Pfam" id="PF07885"/>
    </source>
</evidence>
<keyword evidence="11 12" id="KW-0407">Ion channel</keyword>
<protein>
    <recommendedName>
        <fullName evidence="15">Potassium channel domain-containing protein</fullName>
    </recommendedName>
</protein>
<keyword evidence="8 14" id="KW-1133">Transmembrane helix</keyword>
<comment type="subcellular location">
    <subcellularLocation>
        <location evidence="1">Membrane</location>
        <topology evidence="1">Multi-pass membrane protein</topology>
    </subcellularLocation>
</comment>
<dbReference type="GO" id="GO:0005886">
    <property type="term" value="C:plasma membrane"/>
    <property type="evidence" value="ECO:0007669"/>
    <property type="project" value="TreeGrafter"/>
</dbReference>
<feature type="transmembrane region" description="Helical" evidence="14">
    <location>
        <begin position="158"/>
        <end position="181"/>
    </location>
</feature>
<dbReference type="GO" id="GO:0015271">
    <property type="term" value="F:outward rectifier potassium channel activity"/>
    <property type="evidence" value="ECO:0007669"/>
    <property type="project" value="TreeGrafter"/>
</dbReference>
<evidence type="ECO:0000256" key="6">
    <source>
        <dbReference type="ARBA" id="ARBA00022826"/>
    </source>
</evidence>
<proteinExistence type="inferred from homology"/>
<evidence type="ECO:0000256" key="5">
    <source>
        <dbReference type="ARBA" id="ARBA00022692"/>
    </source>
</evidence>
<dbReference type="PANTHER" id="PTHR11003">
    <property type="entry name" value="POTASSIUM CHANNEL, SUBFAMILY K"/>
    <property type="match status" value="1"/>
</dbReference>
<dbReference type="AlphaFoldDB" id="A0AAV6GP82"/>
<dbReference type="PANTHER" id="PTHR11003:SF295">
    <property type="entry name" value="POTASSIUM CHANNEL SUBFAMILY K MEMBER 5"/>
    <property type="match status" value="1"/>
</dbReference>
<keyword evidence="17" id="KW-1185">Reference proteome</keyword>
<evidence type="ECO:0000256" key="4">
    <source>
        <dbReference type="ARBA" id="ARBA00022538"/>
    </source>
</evidence>
<sequence>MADKGPILTSGIIFYLSIGAAIFQILEEPNWKSAVADYEIKKDKLLQKYPCLSKENLEEIVKAVTESAGKGVSIASKNSFNNWNWQNSVIFAATVITTIGYGNVAPKTVGGRVFCILYGLCGIPLCLTWISEVGTFFSGRTKRISQVLLRRGLTPRKVQCTCIALFLLWGLIFHLVIPPFVFMDIEGWSYLEGFHFCFTTLTTVGFGDFVAGVDPDIEYPTLYRFIVEVWIFMGLAWLSLFFSWNVYMVVEAHKVFKKRRYQRRHRFSLEERRQHEETQVSVHSHGAAEPKPSVIDIFNYLTVREEDYGAIIKQIGSEPNTERKKKKKKVTIQEVTIQDVPRSKSCNDILNDMGVIMTLEHSPRLKRRFSISDNIFSIVSMAKGSIVPDTEHDEKQVLLEDSGEDQSPEGNSPESSSPQQEDIVKRWCSWDSTEPNPTSTQSQNGTAEQEVKTNKEEVEDGSENRFTVSKVAEDALKEEEEEEGEG</sequence>
<evidence type="ECO:0000313" key="17">
    <source>
        <dbReference type="Proteomes" id="UP000823561"/>
    </source>
</evidence>
<dbReference type="InterPro" id="IPR013099">
    <property type="entry name" value="K_chnl_dom"/>
</dbReference>
<dbReference type="InterPro" id="IPR003280">
    <property type="entry name" value="2pore_dom_K_chnl"/>
</dbReference>
<evidence type="ECO:0000256" key="10">
    <source>
        <dbReference type="ARBA" id="ARBA00023136"/>
    </source>
</evidence>
<evidence type="ECO:0000256" key="3">
    <source>
        <dbReference type="ARBA" id="ARBA00022448"/>
    </source>
</evidence>
<dbReference type="PRINTS" id="PR01333">
    <property type="entry name" value="2POREKCHANEL"/>
</dbReference>
<keyword evidence="7" id="KW-0630">Potassium</keyword>
<evidence type="ECO:0000256" key="12">
    <source>
        <dbReference type="RuleBase" id="RU003857"/>
    </source>
</evidence>
<feature type="compositionally biased region" description="Polar residues" evidence="13">
    <location>
        <begin position="430"/>
        <end position="447"/>
    </location>
</feature>
<feature type="compositionally biased region" description="Acidic residues" evidence="13">
    <location>
        <begin position="476"/>
        <end position="486"/>
    </location>
</feature>
<accession>A0AAV6GP82</accession>
<comment type="caution">
    <text evidence="16">The sequence shown here is derived from an EMBL/GenBank/DDBJ whole genome shotgun (WGS) entry which is preliminary data.</text>
</comment>
<evidence type="ECO:0000256" key="14">
    <source>
        <dbReference type="SAM" id="Phobius"/>
    </source>
</evidence>
<dbReference type="FunFam" id="1.10.287.70:FF:000077">
    <property type="entry name" value="Potassium channel subfamily K member 5"/>
    <property type="match status" value="1"/>
</dbReference>
<reference evidence="16" key="1">
    <citation type="submission" date="2020-10" db="EMBL/GenBank/DDBJ databases">
        <title>Chromosome-scale genome assembly of the Allis shad, Alosa alosa.</title>
        <authorList>
            <person name="Margot Z."/>
            <person name="Christophe K."/>
            <person name="Cabau C."/>
            <person name="Louis A."/>
            <person name="Berthelot C."/>
            <person name="Parey E."/>
            <person name="Roest Crollius H."/>
            <person name="Montfort J."/>
            <person name="Robinson-Rechavi M."/>
            <person name="Bucao C."/>
            <person name="Bouchez O."/>
            <person name="Gislard M."/>
            <person name="Lluch J."/>
            <person name="Milhes M."/>
            <person name="Lampietro C."/>
            <person name="Lopez Roques C."/>
            <person name="Donnadieu C."/>
            <person name="Braasch I."/>
            <person name="Desvignes T."/>
            <person name="Postlethwait J."/>
            <person name="Bobe J."/>
            <person name="Guiguen Y."/>
        </authorList>
    </citation>
    <scope>NUCLEOTIDE SEQUENCE</scope>
    <source>
        <strain evidence="16">M-15738</strain>
        <tissue evidence="16">Blood</tissue>
    </source>
</reference>
<keyword evidence="5 12" id="KW-0812">Transmembrane</keyword>
<feature type="transmembrane region" description="Helical" evidence="14">
    <location>
        <begin position="229"/>
        <end position="250"/>
    </location>
</feature>
<dbReference type="GO" id="GO:0030322">
    <property type="term" value="P:stabilization of membrane potential"/>
    <property type="evidence" value="ECO:0007669"/>
    <property type="project" value="TreeGrafter"/>
</dbReference>
<evidence type="ECO:0000313" key="16">
    <source>
        <dbReference type="EMBL" id="KAG5276705.1"/>
    </source>
</evidence>
<gene>
    <name evidence="16" type="ORF">AALO_G00108770</name>
</gene>
<evidence type="ECO:0000256" key="8">
    <source>
        <dbReference type="ARBA" id="ARBA00022989"/>
    </source>
</evidence>
<dbReference type="Pfam" id="PF07885">
    <property type="entry name" value="Ion_trans_2"/>
    <property type="match status" value="2"/>
</dbReference>
<dbReference type="PRINTS" id="PR01095">
    <property type="entry name" value="TASKCHANNEL"/>
</dbReference>
<evidence type="ECO:0000256" key="7">
    <source>
        <dbReference type="ARBA" id="ARBA00022958"/>
    </source>
</evidence>
<dbReference type="InterPro" id="IPR003092">
    <property type="entry name" value="2pore_dom_K_chnl_TASK"/>
</dbReference>